<protein>
    <submittedName>
        <fullName evidence="2">Uncharacterized protein</fullName>
    </submittedName>
</protein>
<feature type="non-terminal residue" evidence="2">
    <location>
        <position position="1"/>
    </location>
</feature>
<organism evidence="2">
    <name type="scientific">Notodromas monacha</name>
    <dbReference type="NCBI Taxonomy" id="399045"/>
    <lineage>
        <taxon>Eukaryota</taxon>
        <taxon>Metazoa</taxon>
        <taxon>Ecdysozoa</taxon>
        <taxon>Arthropoda</taxon>
        <taxon>Crustacea</taxon>
        <taxon>Oligostraca</taxon>
        <taxon>Ostracoda</taxon>
        <taxon>Podocopa</taxon>
        <taxon>Podocopida</taxon>
        <taxon>Cypridocopina</taxon>
        <taxon>Cypridoidea</taxon>
        <taxon>Cyprididae</taxon>
        <taxon>Notodromas</taxon>
    </lineage>
</organism>
<name>A0A7R9GIB4_9CRUS</name>
<gene>
    <name evidence="2" type="ORF">NMOB1V02_LOCUS11247</name>
</gene>
<dbReference type="EMBL" id="CAJPEX010005771">
    <property type="protein sequence ID" value="CAG0923786.1"/>
    <property type="molecule type" value="Genomic_DNA"/>
</dbReference>
<proteinExistence type="predicted"/>
<dbReference type="EMBL" id="OA887808">
    <property type="protein sequence ID" value="CAD7283634.1"/>
    <property type="molecule type" value="Genomic_DNA"/>
</dbReference>
<feature type="compositionally biased region" description="Basic and acidic residues" evidence="1">
    <location>
        <begin position="1"/>
        <end position="10"/>
    </location>
</feature>
<dbReference type="AlphaFoldDB" id="A0A7R9GIB4"/>
<reference evidence="2" key="1">
    <citation type="submission" date="2020-11" db="EMBL/GenBank/DDBJ databases">
        <authorList>
            <person name="Tran Van P."/>
        </authorList>
    </citation>
    <scope>NUCLEOTIDE SEQUENCE</scope>
</reference>
<dbReference type="Proteomes" id="UP000678499">
    <property type="component" value="Unassembled WGS sequence"/>
</dbReference>
<evidence type="ECO:0000313" key="2">
    <source>
        <dbReference type="EMBL" id="CAD7283634.1"/>
    </source>
</evidence>
<feature type="region of interest" description="Disordered" evidence="1">
    <location>
        <begin position="1"/>
        <end position="21"/>
    </location>
</feature>
<feature type="region of interest" description="Disordered" evidence="1">
    <location>
        <begin position="63"/>
        <end position="125"/>
    </location>
</feature>
<keyword evidence="3" id="KW-1185">Reference proteome</keyword>
<evidence type="ECO:0000256" key="1">
    <source>
        <dbReference type="SAM" id="MobiDB-lite"/>
    </source>
</evidence>
<accession>A0A7R9GIB4</accession>
<feature type="compositionally biased region" description="Low complexity" evidence="1">
    <location>
        <begin position="67"/>
        <end position="90"/>
    </location>
</feature>
<sequence length="125" mass="12016">MSSQDVKLDGGKAMPMNPGLDALSNSGAEVIAPLFQPGGDVGEDFKPAVGGAGEQLMPEALDTEPIAAPAAAGDQGAVPVEEPADAQAADAAEEEVAVGSGEAAAGGGAVSTGEDAADGQAQMPE</sequence>
<evidence type="ECO:0000313" key="3">
    <source>
        <dbReference type="Proteomes" id="UP000678499"/>
    </source>
</evidence>